<evidence type="ECO:0000256" key="2">
    <source>
        <dbReference type="ARBA" id="ARBA00004928"/>
    </source>
</evidence>
<dbReference type="InterPro" id="IPR050362">
    <property type="entry name" value="Cation-dep_OMT"/>
</dbReference>
<dbReference type="Gene3D" id="3.40.50.150">
    <property type="entry name" value="Vaccinia Virus protein VP39"/>
    <property type="match status" value="1"/>
</dbReference>
<keyword evidence="5" id="KW-0808">Transferase</keyword>
<dbReference type="EC" id="2.1.1.104" evidence="3"/>
<keyword evidence="4" id="KW-0489">Methyltransferase</keyword>
<dbReference type="InterPro" id="IPR029063">
    <property type="entry name" value="SAM-dependent_MTases_sf"/>
</dbReference>
<dbReference type="AlphaFoldDB" id="A0AAW2PQP1"/>
<accession>A0AAW2PQP1</accession>
<organism evidence="12">
    <name type="scientific">Sesamum calycinum</name>
    <dbReference type="NCBI Taxonomy" id="2727403"/>
    <lineage>
        <taxon>Eukaryota</taxon>
        <taxon>Viridiplantae</taxon>
        <taxon>Streptophyta</taxon>
        <taxon>Embryophyta</taxon>
        <taxon>Tracheophyta</taxon>
        <taxon>Spermatophyta</taxon>
        <taxon>Magnoliopsida</taxon>
        <taxon>eudicotyledons</taxon>
        <taxon>Gunneridae</taxon>
        <taxon>Pentapetalae</taxon>
        <taxon>asterids</taxon>
        <taxon>lamiids</taxon>
        <taxon>Lamiales</taxon>
        <taxon>Pedaliaceae</taxon>
        <taxon>Sesamum</taxon>
    </lineage>
</organism>
<dbReference type="GO" id="GO:0009809">
    <property type="term" value="P:lignin biosynthetic process"/>
    <property type="evidence" value="ECO:0007669"/>
    <property type="project" value="UniProtKB-KW"/>
</dbReference>
<dbReference type="Pfam" id="PF13359">
    <property type="entry name" value="DDE_Tnp_4"/>
    <property type="match status" value="1"/>
</dbReference>
<feature type="region of interest" description="Disordered" evidence="10">
    <location>
        <begin position="81"/>
        <end position="101"/>
    </location>
</feature>
<dbReference type="Pfam" id="PF01596">
    <property type="entry name" value="Methyltransf_3"/>
    <property type="match status" value="1"/>
</dbReference>
<reference evidence="12" key="2">
    <citation type="journal article" date="2024" name="Plant">
        <title>Genomic evolution and insights into agronomic trait innovations of Sesamum species.</title>
        <authorList>
            <person name="Miao H."/>
            <person name="Wang L."/>
            <person name="Qu L."/>
            <person name="Liu H."/>
            <person name="Sun Y."/>
            <person name="Le M."/>
            <person name="Wang Q."/>
            <person name="Wei S."/>
            <person name="Zheng Y."/>
            <person name="Lin W."/>
            <person name="Duan Y."/>
            <person name="Cao H."/>
            <person name="Xiong S."/>
            <person name="Wang X."/>
            <person name="Wei L."/>
            <person name="Li C."/>
            <person name="Ma Q."/>
            <person name="Ju M."/>
            <person name="Zhao R."/>
            <person name="Li G."/>
            <person name="Mu C."/>
            <person name="Tian Q."/>
            <person name="Mei H."/>
            <person name="Zhang T."/>
            <person name="Gao T."/>
            <person name="Zhang H."/>
        </authorList>
    </citation>
    <scope>NUCLEOTIDE SEQUENCE</scope>
    <source>
        <strain evidence="12">KEN8</strain>
    </source>
</reference>
<dbReference type="GO" id="GO:0007623">
    <property type="term" value="P:circadian rhythm"/>
    <property type="evidence" value="ECO:0007669"/>
    <property type="project" value="UniProtKB-ARBA"/>
</dbReference>
<dbReference type="GO" id="GO:0046872">
    <property type="term" value="F:metal ion binding"/>
    <property type="evidence" value="ECO:0007669"/>
    <property type="project" value="UniProtKB-KW"/>
</dbReference>
<comment type="pathway">
    <text evidence="2">Aromatic compound metabolism; phenylpropanoid biosynthesis.</text>
</comment>
<feature type="domain" description="DDE Tnp4" evidence="11">
    <location>
        <begin position="226"/>
        <end position="387"/>
    </location>
</feature>
<evidence type="ECO:0000256" key="4">
    <source>
        <dbReference type="ARBA" id="ARBA00022603"/>
    </source>
</evidence>
<dbReference type="InterPro" id="IPR002935">
    <property type="entry name" value="SAM_O-MeTrfase"/>
</dbReference>
<evidence type="ECO:0000256" key="9">
    <source>
        <dbReference type="ARBA" id="ARBA00023453"/>
    </source>
</evidence>
<proteinExistence type="inferred from homology"/>
<evidence type="ECO:0000256" key="6">
    <source>
        <dbReference type="ARBA" id="ARBA00022691"/>
    </source>
</evidence>
<evidence type="ECO:0000256" key="8">
    <source>
        <dbReference type="ARBA" id="ARBA00022733"/>
    </source>
</evidence>
<dbReference type="GO" id="GO:0042409">
    <property type="term" value="F:caffeoyl-CoA O-methyltransferase activity"/>
    <property type="evidence" value="ECO:0007669"/>
    <property type="project" value="UniProtKB-EC"/>
</dbReference>
<keyword evidence="8" id="KW-0438">Lignin biosynthesis</keyword>
<evidence type="ECO:0000313" key="12">
    <source>
        <dbReference type="EMBL" id="KAL0356846.1"/>
    </source>
</evidence>
<reference evidence="12" key="1">
    <citation type="submission" date="2020-06" db="EMBL/GenBank/DDBJ databases">
        <authorList>
            <person name="Li T."/>
            <person name="Hu X."/>
            <person name="Zhang T."/>
            <person name="Song X."/>
            <person name="Zhang H."/>
            <person name="Dai N."/>
            <person name="Sheng W."/>
            <person name="Hou X."/>
            <person name="Wei L."/>
        </authorList>
    </citation>
    <scope>NUCLEOTIDE SEQUENCE</scope>
    <source>
        <strain evidence="12">KEN8</strain>
        <tissue evidence="12">Leaf</tissue>
    </source>
</reference>
<keyword evidence="6" id="KW-0949">S-adenosyl-L-methionine</keyword>
<feature type="compositionally biased region" description="Low complexity" evidence="10">
    <location>
        <begin position="505"/>
        <end position="517"/>
    </location>
</feature>
<keyword evidence="7" id="KW-0479">Metal-binding</keyword>
<dbReference type="SUPFAM" id="SSF53335">
    <property type="entry name" value="S-adenosyl-L-methionine-dependent methyltransferases"/>
    <property type="match status" value="1"/>
</dbReference>
<comment type="caution">
    <text evidence="12">The sequence shown here is derived from an EMBL/GenBank/DDBJ whole genome shotgun (WGS) entry which is preliminary data.</text>
</comment>
<dbReference type="PANTHER" id="PTHR10509">
    <property type="entry name" value="O-METHYLTRANSFERASE-RELATED"/>
    <property type="match status" value="1"/>
</dbReference>
<dbReference type="PROSITE" id="PS51682">
    <property type="entry name" value="SAM_OMT_I"/>
    <property type="match status" value="1"/>
</dbReference>
<evidence type="ECO:0000256" key="7">
    <source>
        <dbReference type="ARBA" id="ARBA00022723"/>
    </source>
</evidence>
<name>A0AAW2PQP1_9LAMI</name>
<dbReference type="EMBL" id="JACGWM010000008">
    <property type="protein sequence ID" value="KAL0356846.1"/>
    <property type="molecule type" value="Genomic_DNA"/>
</dbReference>
<feature type="region of interest" description="Disordered" evidence="10">
    <location>
        <begin position="499"/>
        <end position="518"/>
    </location>
</feature>
<evidence type="ECO:0000256" key="5">
    <source>
        <dbReference type="ARBA" id="ARBA00022679"/>
    </source>
</evidence>
<evidence type="ECO:0000256" key="3">
    <source>
        <dbReference type="ARBA" id="ARBA00012165"/>
    </source>
</evidence>
<dbReference type="FunFam" id="3.40.50.150:FF:000147">
    <property type="entry name" value="Caffeoyl-CoA O-methyltransferase 1"/>
    <property type="match status" value="1"/>
</dbReference>
<evidence type="ECO:0000256" key="10">
    <source>
        <dbReference type="SAM" id="MobiDB-lite"/>
    </source>
</evidence>
<evidence type="ECO:0000259" key="11">
    <source>
        <dbReference type="Pfam" id="PF13359"/>
    </source>
</evidence>
<dbReference type="InterPro" id="IPR027806">
    <property type="entry name" value="HARBI1_dom"/>
</dbReference>
<dbReference type="GO" id="GO:0032259">
    <property type="term" value="P:methylation"/>
    <property type="evidence" value="ECO:0007669"/>
    <property type="project" value="UniProtKB-KW"/>
</dbReference>
<sequence length="793" mass="88290">MNSRALAPLLSSLISQLLVLIFLLFPAPNPLTITNSAPFSSPRRDFQESLFPLLHHFLSTSGVAATLCFLSFSRKRKRARFQGLDDPDNEEDPGSKLGRLGSVVSRNPESFKQFFRMKTSTFEWLCGLLEPLLECRDPVDSPLNLPAEARLGIGLFRLATGADYPEISGRFGVSEADAKFCVKHLCRVLCTNYRFWVGFPSPTELDSVSARFETLTGLPNCCGVISCTRFNIERANGSGSITHNNAEHESIAAQIVVDSSSRILSVIAGFRGNKSNIQILKSSTLYKDIEKGALLNSSRPVKMNEVAVPQYLVGSGEYNLLRWLLVPFLDPEEGSVEENFNNAYRLMLVSSLKAIASLRNWGVLNRPLKMDYKSAVACIGACSILHNMLIMREDDSAFCYELDDQVVDNQNIASLGGNCVEQNALVIRKVLATRAKRFSFEPAIVQSADIVLLDEIRPERQLDCFMESLIDLKTPPTHVIALAELQFLTPPPTSAWAPLNHSVKRSSPTPTSPKPVRTGSTPLYIHLHFLLPIQSQEQTLVHNPSPVQEEMAENGENNGGRHQEVGHKSLLQSDALYQYILETSVYPREPEPMKELREITAKHPWNIMTTSADEGQFLNMLLKLINAKNTMEIGVYTGYSLLATALALPDDGKILAMDINRENYQLGLPVIEKAGVAHKIDFREGPALPVLDENDCDGKYHGTFDFIFVDADKDNYLNYHKRLIDLVKIGGVIGYDNTLWNGSVGPPDAPMRKYVRYYRDFVLELNKALAADPRIEICQLPVGDGITLCRRIS</sequence>
<protein>
    <recommendedName>
        <fullName evidence="3">caffeoyl-CoA O-methyltransferase</fullName>
        <ecNumber evidence="3">2.1.1.104</ecNumber>
    </recommendedName>
</protein>
<comment type="similarity">
    <text evidence="9">Belongs to the class I-like SAM-binding methyltransferase superfamily. Cation-dependent O-methyltransferase family.</text>
</comment>
<gene>
    <name evidence="12" type="ORF">Scaly_1370300</name>
</gene>
<comment type="cofactor">
    <cofactor evidence="1">
        <name>a divalent metal cation</name>
        <dbReference type="ChEBI" id="CHEBI:60240"/>
    </cofactor>
</comment>
<dbReference type="PANTHER" id="PTHR10509:SF81">
    <property type="entry name" value="CAFFEOYL-COA O-METHYLTRANSFERASE 1"/>
    <property type="match status" value="1"/>
</dbReference>
<evidence type="ECO:0000256" key="1">
    <source>
        <dbReference type="ARBA" id="ARBA00001968"/>
    </source>
</evidence>